<dbReference type="SUPFAM" id="SSF51215">
    <property type="entry name" value="Regulatory protein AraC"/>
    <property type="match status" value="1"/>
</dbReference>
<keyword evidence="2" id="KW-0238">DNA-binding</keyword>
<dbReference type="GO" id="GO:0003700">
    <property type="term" value="F:DNA-binding transcription factor activity"/>
    <property type="evidence" value="ECO:0007669"/>
    <property type="project" value="InterPro"/>
</dbReference>
<keyword evidence="3" id="KW-0804">Transcription</keyword>
<reference evidence="5 6" key="1">
    <citation type="submission" date="2018-08" db="EMBL/GenBank/DDBJ databases">
        <title>A genome reference for cultivated species of the human gut microbiota.</title>
        <authorList>
            <person name="Zou Y."/>
            <person name="Xue W."/>
            <person name="Luo G."/>
        </authorList>
    </citation>
    <scope>NUCLEOTIDE SEQUENCE [LARGE SCALE GENOMIC DNA]</scope>
    <source>
        <strain evidence="5 6">AM40-30BH</strain>
    </source>
</reference>
<accession>A0A413VVY7</accession>
<comment type="caution">
    <text evidence="5">The sequence shown here is derived from an EMBL/GenBank/DDBJ whole genome shotgun (WGS) entry which is preliminary data.</text>
</comment>
<sequence>MEKILPKIDITEDFVIGSNADIDNSILSLYTQYPCRLKAEIFVLCMGGTLEATINLSDYTIRENDFITLSPGSIIQINKIEGDLKLYFMVFSSKFIEGISKTKSIIDLIYITKNHPILSLPKEFACIYEEFFTLMMKVYYKEHSPYNPEILKCMLLSILYRLSDMYHERPIRSETALSRSEEICKTFSHLVIQHYTTERNILYYAKQMNITPTHLSNTVKHVTGKTVMDIISEVVIVDAKAQLKSTNIPIHEISDSLNFPNVSFFGKYFKRLTGMSPQQYRNSDK</sequence>
<keyword evidence="1" id="KW-0805">Transcription regulation</keyword>
<dbReference type="SUPFAM" id="SSF46689">
    <property type="entry name" value="Homeodomain-like"/>
    <property type="match status" value="1"/>
</dbReference>
<proteinExistence type="predicted"/>
<dbReference type="RefSeq" id="WP_122200897.1">
    <property type="nucleotide sequence ID" value="NZ_CABJFV010000002.1"/>
</dbReference>
<feature type="domain" description="HTH araC/xylS-type" evidence="4">
    <location>
        <begin position="185"/>
        <end position="283"/>
    </location>
</feature>
<evidence type="ECO:0000256" key="1">
    <source>
        <dbReference type="ARBA" id="ARBA00023015"/>
    </source>
</evidence>
<dbReference type="AlphaFoldDB" id="A0A413VVY7"/>
<dbReference type="PANTHER" id="PTHR43280">
    <property type="entry name" value="ARAC-FAMILY TRANSCRIPTIONAL REGULATOR"/>
    <property type="match status" value="1"/>
</dbReference>
<dbReference type="Gene3D" id="1.10.10.60">
    <property type="entry name" value="Homeodomain-like"/>
    <property type="match status" value="1"/>
</dbReference>
<dbReference type="PANTHER" id="PTHR43280:SF32">
    <property type="entry name" value="TRANSCRIPTIONAL REGULATORY PROTEIN"/>
    <property type="match status" value="1"/>
</dbReference>
<dbReference type="PROSITE" id="PS01124">
    <property type="entry name" value="HTH_ARAC_FAMILY_2"/>
    <property type="match status" value="1"/>
</dbReference>
<evidence type="ECO:0000259" key="4">
    <source>
        <dbReference type="PROSITE" id="PS01124"/>
    </source>
</evidence>
<dbReference type="InterPro" id="IPR009057">
    <property type="entry name" value="Homeodomain-like_sf"/>
</dbReference>
<evidence type="ECO:0000313" key="5">
    <source>
        <dbReference type="EMBL" id="RHB37713.1"/>
    </source>
</evidence>
<gene>
    <name evidence="5" type="ORF">DW888_03875</name>
</gene>
<name>A0A413VVY7_9BACE</name>
<dbReference type="Proteomes" id="UP000284379">
    <property type="component" value="Unassembled WGS sequence"/>
</dbReference>
<evidence type="ECO:0000256" key="2">
    <source>
        <dbReference type="ARBA" id="ARBA00023125"/>
    </source>
</evidence>
<dbReference type="InterPro" id="IPR018060">
    <property type="entry name" value="HTH_AraC"/>
</dbReference>
<protein>
    <submittedName>
        <fullName evidence="5">AraC family transcriptional regulator</fullName>
    </submittedName>
</protein>
<dbReference type="SMART" id="SM00342">
    <property type="entry name" value="HTH_ARAC"/>
    <property type="match status" value="1"/>
</dbReference>
<dbReference type="EMBL" id="QSGO01000002">
    <property type="protein sequence ID" value="RHB37713.1"/>
    <property type="molecule type" value="Genomic_DNA"/>
</dbReference>
<dbReference type="Pfam" id="PF12833">
    <property type="entry name" value="HTH_18"/>
    <property type="match status" value="1"/>
</dbReference>
<evidence type="ECO:0000313" key="6">
    <source>
        <dbReference type="Proteomes" id="UP000284379"/>
    </source>
</evidence>
<evidence type="ECO:0000256" key="3">
    <source>
        <dbReference type="ARBA" id="ARBA00023163"/>
    </source>
</evidence>
<organism evidence="5 6">
    <name type="scientific">Bacteroides nordii</name>
    <dbReference type="NCBI Taxonomy" id="291645"/>
    <lineage>
        <taxon>Bacteria</taxon>
        <taxon>Pseudomonadati</taxon>
        <taxon>Bacteroidota</taxon>
        <taxon>Bacteroidia</taxon>
        <taxon>Bacteroidales</taxon>
        <taxon>Bacteroidaceae</taxon>
        <taxon>Bacteroides</taxon>
    </lineage>
</organism>
<dbReference type="InterPro" id="IPR037923">
    <property type="entry name" value="HTH-like"/>
</dbReference>
<dbReference type="GO" id="GO:0043565">
    <property type="term" value="F:sequence-specific DNA binding"/>
    <property type="evidence" value="ECO:0007669"/>
    <property type="project" value="InterPro"/>
</dbReference>